<dbReference type="KEGG" id="gni:GNIT_2381"/>
<dbReference type="GO" id="GO:0009100">
    <property type="term" value="P:glycoprotein metabolic process"/>
    <property type="evidence" value="ECO:0007669"/>
    <property type="project" value="UniProtKB-ARBA"/>
</dbReference>
<dbReference type="Pfam" id="PF04991">
    <property type="entry name" value="LicD"/>
    <property type="match status" value="1"/>
</dbReference>
<dbReference type="AlphaFoldDB" id="G4QLY8"/>
<organism evidence="2 3">
    <name type="scientific">Glaciecola nitratireducens (strain JCM 12485 / KCTC 12276 / FR1064)</name>
    <dbReference type="NCBI Taxonomy" id="1085623"/>
    <lineage>
        <taxon>Bacteria</taxon>
        <taxon>Pseudomonadati</taxon>
        <taxon>Pseudomonadota</taxon>
        <taxon>Gammaproteobacteria</taxon>
        <taxon>Alteromonadales</taxon>
        <taxon>Alteromonadaceae</taxon>
        <taxon>Brumicola</taxon>
    </lineage>
</organism>
<dbReference type="Gene3D" id="3.40.50.720">
    <property type="entry name" value="NAD(P)-binding Rossmann-like Domain"/>
    <property type="match status" value="1"/>
</dbReference>
<dbReference type="EMBL" id="CP003060">
    <property type="protein sequence ID" value="AEP30478.1"/>
    <property type="molecule type" value="Genomic_DNA"/>
</dbReference>
<evidence type="ECO:0000313" key="3">
    <source>
        <dbReference type="Proteomes" id="UP000009282"/>
    </source>
</evidence>
<dbReference type="STRING" id="1085623.GNIT_2381"/>
<accession>G4QLY8</accession>
<dbReference type="eggNOG" id="COG3475">
    <property type="taxonomic scope" value="Bacteria"/>
</dbReference>
<dbReference type="RefSeq" id="WP_014109351.1">
    <property type="nucleotide sequence ID" value="NC_016041.1"/>
</dbReference>
<dbReference type="HOGENOM" id="CLU_958593_0_0_6"/>
<protein>
    <recommendedName>
        <fullName evidence="1">LicD/FKTN/FKRP nucleotidyltransferase domain-containing protein</fullName>
    </recommendedName>
</protein>
<dbReference type="Proteomes" id="UP000009282">
    <property type="component" value="Chromosome"/>
</dbReference>
<feature type="domain" description="LicD/FKTN/FKRP nucleotidyltransferase" evidence="1">
    <location>
        <begin position="136"/>
        <end position="161"/>
    </location>
</feature>
<dbReference type="PANTHER" id="PTHR43404">
    <property type="entry name" value="LIPOPOLYSACCHARIDE CHOLINEPHOSPHOTRANSFERASE LICD"/>
    <property type="match status" value="1"/>
</dbReference>
<dbReference type="InterPro" id="IPR007074">
    <property type="entry name" value="LicD/FKTN/FKRP_NTP_transf"/>
</dbReference>
<evidence type="ECO:0000259" key="1">
    <source>
        <dbReference type="Pfam" id="PF04991"/>
    </source>
</evidence>
<name>G4QLY8_GLANF</name>
<dbReference type="OrthoDB" id="9786100at2"/>
<dbReference type="eggNOG" id="COG1086">
    <property type="taxonomic scope" value="Bacteria"/>
</dbReference>
<dbReference type="InterPro" id="IPR052942">
    <property type="entry name" value="LPS_cholinephosphotransferase"/>
</dbReference>
<evidence type="ECO:0000313" key="2">
    <source>
        <dbReference type="EMBL" id="AEP30478.1"/>
    </source>
</evidence>
<gene>
    <name evidence="2" type="ordered locus">GNIT_2381</name>
</gene>
<reference evidence="2 3" key="1">
    <citation type="journal article" date="2011" name="J. Bacteriol.">
        <title>Complete genome sequence of seawater bacterium Glaciecola nitratireducens FR1064T.</title>
        <authorList>
            <person name="Bian F."/>
            <person name="Qin Q.L."/>
            <person name="Xie B.B."/>
            <person name="Shu Y.L."/>
            <person name="Zhang X.Y."/>
            <person name="Yu Y."/>
            <person name="Chen B."/>
            <person name="Chen X.L."/>
            <person name="Zhou B.C."/>
            <person name="Zhang Y.Z."/>
        </authorList>
    </citation>
    <scope>NUCLEOTIDE SEQUENCE [LARGE SCALE GENOMIC DNA]</scope>
    <source>
        <strain evidence="3">JCM 12485 / KCTC 12276 / FR1064</strain>
    </source>
</reference>
<dbReference type="PANTHER" id="PTHR43404:SF1">
    <property type="entry name" value="MNN4P"/>
    <property type="match status" value="1"/>
</dbReference>
<sequence>MKNNVNTQQEDAFIFGAGTAGQNAYENLKLNYRILGFIDNDKAKYQSNIDGISIFPASILSQHSHATLFIASEFFEQIRDQLLSLRFLSAGKIKPLPSRLLAANRFEHEHKSTARALDVLACCCEFLKALSVKHHIDAGTLLGLYRDKQLIPWDDDLDIAIDASFAPVVQKALPQLEQQLWLKTHAKWHAQTLFTVGSFGNVPENAIRAFKIVCENASELPAVDFFVKYVDDKYSDYSLASRGIRMPAELNATIQSYLCCNYSWPIPARTADYLQQHYGDWETPNPDWSLQDLTNTQVFDE</sequence>
<proteinExistence type="predicted"/>
<keyword evidence="3" id="KW-1185">Reference proteome</keyword>